<protein>
    <submittedName>
        <fullName evidence="1">Uncharacterized protein</fullName>
    </submittedName>
</protein>
<dbReference type="AlphaFoldDB" id="A0A4R7U0H7"/>
<name>A0A4R7U0H7_9BACT</name>
<dbReference type="Proteomes" id="UP000294882">
    <property type="component" value="Unassembled WGS sequence"/>
</dbReference>
<gene>
    <name evidence="1" type="ORF">JN03_0385</name>
</gene>
<accession>A0A4R7U0H7</accession>
<proteinExistence type="predicted"/>
<organism evidence="1 2">
    <name type="scientific">Metamycoplasma hyosynoviae</name>
    <dbReference type="NCBI Taxonomy" id="29559"/>
    <lineage>
        <taxon>Bacteria</taxon>
        <taxon>Bacillati</taxon>
        <taxon>Mycoplasmatota</taxon>
        <taxon>Mycoplasmoidales</taxon>
        <taxon>Metamycoplasmataceae</taxon>
        <taxon>Metamycoplasma</taxon>
    </lineage>
</organism>
<dbReference type="EMBL" id="SOCH01000003">
    <property type="protein sequence ID" value="TDU97857.1"/>
    <property type="molecule type" value="Genomic_DNA"/>
</dbReference>
<comment type="caution">
    <text evidence="1">The sequence shown here is derived from an EMBL/GenBank/DDBJ whole genome shotgun (WGS) entry which is preliminary data.</text>
</comment>
<evidence type="ECO:0000313" key="1">
    <source>
        <dbReference type="EMBL" id="TDU97857.1"/>
    </source>
</evidence>
<reference evidence="1 2" key="1">
    <citation type="submission" date="2019-03" db="EMBL/GenBank/DDBJ databases">
        <title>Genomic Encyclopedia of Archaeal and Bacterial Type Strains, Phase II (KMG-II): from individual species to whole genera.</title>
        <authorList>
            <person name="Goeker M."/>
        </authorList>
    </citation>
    <scope>NUCLEOTIDE SEQUENCE [LARGE SCALE GENOMIC DNA]</scope>
    <source>
        <strain evidence="1 2">ATCC 25591</strain>
    </source>
</reference>
<sequence>MKEEIEKLKLNISDFKTEYWYSKTIEIPQFIKNIEPDITEDQLFNKLLLNVYQTCDLFINQKMSQFLSLDITLEQIKDILGKQRVKNFISSIYTEIKYRLATEKFPEFSQKDKLITSNFSVASAGREFSNFQSLLSPESIAYLTYPTWNDLKIANKDDYLNIIPVLEKLNQFDNRIEKLLNDNSQSDENLKLSFSKFKSDQLESNTSLENKINDLNIRKEEKLPEKIKKFLSENITSEEQLGSSIAEDGIIINFGQEAPSITVKSEYFYSDINPGNITLAAPGEGSEEITIDNENLTFSGEINDVKIKEQLNLSKLKSLYANLDKTKDLENKINSFTQTLERLNQFDNRIEKLLNDNSQSDENLKLSFSKFKSNQEVQNNAFSNKIDILNKANITIKNIDNELTALKQKDIDILKVLINFVNKLIKNNEKNLNVDFIKADYEKLPNEPELKIGDIVDYKGKKIYILDIIWEEITDTRGNYEGAIYYYKYMTLEESEELSK</sequence>
<dbReference type="RefSeq" id="WP_134076608.1">
    <property type="nucleotide sequence ID" value="NZ_JAQRAI010000003.1"/>
</dbReference>
<evidence type="ECO:0000313" key="2">
    <source>
        <dbReference type="Proteomes" id="UP000294882"/>
    </source>
</evidence>